<feature type="compositionally biased region" description="Low complexity" evidence="1">
    <location>
        <begin position="74"/>
        <end position="85"/>
    </location>
</feature>
<proteinExistence type="predicted"/>
<dbReference type="PaxDb" id="65489-OBART02G18170.1"/>
<reference evidence="2" key="2">
    <citation type="submission" date="2015-03" db="UniProtKB">
        <authorList>
            <consortium name="EnsemblPlants"/>
        </authorList>
    </citation>
    <scope>IDENTIFICATION</scope>
</reference>
<dbReference type="HOGENOM" id="CLU_137035_0_0_1"/>
<dbReference type="AlphaFoldDB" id="A0A0D3F5N2"/>
<name>A0A0D3F5N2_9ORYZ</name>
<evidence type="ECO:0000313" key="2">
    <source>
        <dbReference type="EnsemblPlants" id="OBART02G18170.1"/>
    </source>
</evidence>
<protein>
    <submittedName>
        <fullName evidence="2">Uncharacterized protein</fullName>
    </submittedName>
</protein>
<dbReference type="Gramene" id="OBART02G18170.1">
    <property type="protein sequence ID" value="OBART02G18170.1"/>
    <property type="gene ID" value="OBART02G18170"/>
</dbReference>
<organism evidence="2">
    <name type="scientific">Oryza barthii</name>
    <dbReference type="NCBI Taxonomy" id="65489"/>
    <lineage>
        <taxon>Eukaryota</taxon>
        <taxon>Viridiplantae</taxon>
        <taxon>Streptophyta</taxon>
        <taxon>Embryophyta</taxon>
        <taxon>Tracheophyta</taxon>
        <taxon>Spermatophyta</taxon>
        <taxon>Magnoliopsida</taxon>
        <taxon>Liliopsida</taxon>
        <taxon>Poales</taxon>
        <taxon>Poaceae</taxon>
        <taxon>BOP clade</taxon>
        <taxon>Oryzoideae</taxon>
        <taxon>Oryzeae</taxon>
        <taxon>Oryzinae</taxon>
        <taxon>Oryza</taxon>
    </lineage>
</organism>
<keyword evidence="3" id="KW-1185">Reference proteome</keyword>
<dbReference type="PANTHER" id="PTHR47211">
    <property type="entry name" value="TRIHELIX TRANSCRIPTION FACTOR ASR3"/>
    <property type="match status" value="1"/>
</dbReference>
<dbReference type="Proteomes" id="UP000026960">
    <property type="component" value="Chromosome 2"/>
</dbReference>
<evidence type="ECO:0000313" key="3">
    <source>
        <dbReference type="Proteomes" id="UP000026960"/>
    </source>
</evidence>
<accession>A0A0D3F5N2</accession>
<sequence>MSLEAFSVLAVLDIEHGFRFLPSARHLGFQICNVRIKWMFLPVFGTLSECTSKDKQPEQQAASRGTPPPPPPTTQQQQQQQQQGGQKRRRADDDDEEEDDGRRGGELQSKLVEILDRSSRMVAAQLEAQNANSRLDREQRRDQAASLAVVLGRLADALGRIADKL</sequence>
<dbReference type="STRING" id="65489.A0A0D3F5N2"/>
<feature type="region of interest" description="Disordered" evidence="1">
    <location>
        <begin position="52"/>
        <end position="109"/>
    </location>
</feature>
<reference evidence="2" key="1">
    <citation type="journal article" date="2009" name="Rice">
        <title>De Novo Next Generation Sequencing of Plant Genomes.</title>
        <authorList>
            <person name="Rounsley S."/>
            <person name="Marri P.R."/>
            <person name="Yu Y."/>
            <person name="He R."/>
            <person name="Sisneros N."/>
            <person name="Goicoechea J.L."/>
            <person name="Lee S.J."/>
            <person name="Angelova A."/>
            <person name="Kudrna D."/>
            <person name="Luo M."/>
            <person name="Affourtit J."/>
            <person name="Desany B."/>
            <person name="Knight J."/>
            <person name="Niazi F."/>
            <person name="Egholm M."/>
            <person name="Wing R.A."/>
        </authorList>
    </citation>
    <scope>NUCLEOTIDE SEQUENCE [LARGE SCALE GENOMIC DNA]</scope>
    <source>
        <strain evidence="2">cv. IRGC 105608</strain>
    </source>
</reference>
<dbReference type="PANTHER" id="PTHR47211:SF2">
    <property type="entry name" value="TRIHELIX TRANSCRIPTION FACTOR ASR3"/>
    <property type="match status" value="1"/>
</dbReference>
<evidence type="ECO:0000256" key="1">
    <source>
        <dbReference type="SAM" id="MobiDB-lite"/>
    </source>
</evidence>
<dbReference type="EnsemblPlants" id="OBART02G18170.1">
    <property type="protein sequence ID" value="OBART02G18170.1"/>
    <property type="gene ID" value="OBART02G18170"/>
</dbReference>